<dbReference type="Gene3D" id="1.10.8.270">
    <property type="entry name" value="putative rabgap domain of human tbc1 domain family member 14 like domains"/>
    <property type="match status" value="1"/>
</dbReference>
<dbReference type="InterPro" id="IPR000195">
    <property type="entry name" value="Rab-GAP-TBC_dom"/>
</dbReference>
<evidence type="ECO:0000256" key="7">
    <source>
        <dbReference type="ARBA" id="ARBA00065268"/>
    </source>
</evidence>
<name>A0A0N7ZA64_SCYOL</name>
<evidence type="ECO:0000256" key="5">
    <source>
        <dbReference type="ARBA" id="ARBA00022990"/>
    </source>
</evidence>
<organism evidence="12">
    <name type="scientific">Scylla olivacea</name>
    <name type="common">Orange mud crab</name>
    <name type="synonym">Cancer olivacea</name>
    <dbReference type="NCBI Taxonomy" id="85551"/>
    <lineage>
        <taxon>Eukaryota</taxon>
        <taxon>Metazoa</taxon>
        <taxon>Ecdysozoa</taxon>
        <taxon>Arthropoda</taxon>
        <taxon>Crustacea</taxon>
        <taxon>Multicrustacea</taxon>
        <taxon>Malacostraca</taxon>
        <taxon>Eumalacostraca</taxon>
        <taxon>Eucarida</taxon>
        <taxon>Decapoda</taxon>
        <taxon>Pleocyemata</taxon>
        <taxon>Brachyura</taxon>
        <taxon>Eubrachyura</taxon>
        <taxon>Portunoidea</taxon>
        <taxon>Portunidae</taxon>
        <taxon>Portuninae</taxon>
        <taxon>Scylla</taxon>
    </lineage>
</organism>
<dbReference type="GO" id="GO:0005737">
    <property type="term" value="C:cytoplasm"/>
    <property type="evidence" value="ECO:0007669"/>
    <property type="project" value="UniProtKB-SubCell"/>
</dbReference>
<evidence type="ECO:0000256" key="3">
    <source>
        <dbReference type="ARBA" id="ARBA00022490"/>
    </source>
</evidence>
<evidence type="ECO:0000256" key="2">
    <source>
        <dbReference type="ARBA" id="ARBA00022468"/>
    </source>
</evidence>
<comment type="function">
    <text evidence="6">Acts as a GTPase activating protein for RAB7A. Does not act on RAB4, RAB5 or RAB6.</text>
</comment>
<evidence type="ECO:0000313" key="12">
    <source>
        <dbReference type="EMBL" id="JAI57976.1"/>
    </source>
</evidence>
<dbReference type="PROSITE" id="PS50086">
    <property type="entry name" value="TBC_RABGAP"/>
    <property type="match status" value="1"/>
</dbReference>
<protein>
    <recommendedName>
        <fullName evidence="8">TBC1 domain family member 15</fullName>
    </recommendedName>
    <alternativeName>
        <fullName evidence="9">GTPase-activating protein RAB7</fullName>
    </alternativeName>
</protein>
<evidence type="ECO:0000256" key="8">
    <source>
        <dbReference type="ARBA" id="ARBA00067480"/>
    </source>
</evidence>
<evidence type="ECO:0000256" key="4">
    <source>
        <dbReference type="ARBA" id="ARBA00022553"/>
    </source>
</evidence>
<keyword evidence="5" id="KW-0007">Acetylation</keyword>
<dbReference type="Pfam" id="PF00566">
    <property type="entry name" value="RabGAP-TBC"/>
    <property type="match status" value="1"/>
</dbReference>
<keyword evidence="2" id="KW-0343">GTPase activation</keyword>
<evidence type="ECO:0000256" key="6">
    <source>
        <dbReference type="ARBA" id="ARBA00055283"/>
    </source>
</evidence>
<dbReference type="FunFam" id="1.10.472.80:FF:000005">
    <property type="entry name" value="TBC1 domain family member 15"/>
    <property type="match status" value="1"/>
</dbReference>
<accession>A0A0N7ZA64</accession>
<dbReference type="SMART" id="SM00164">
    <property type="entry name" value="TBC"/>
    <property type="match status" value="1"/>
</dbReference>
<comment type="subunit">
    <text evidence="7">Interacts with non-phosphorylated form of RAB8A; phosphorylation of RAB8A at 'Thr-72' disrupts this interaction. Interacts with ARMC12.</text>
</comment>
<dbReference type="InterPro" id="IPR035969">
    <property type="entry name" value="Rab-GAP_TBC_sf"/>
</dbReference>
<feature type="domain" description="Rab-GAP TBC" evidence="11">
    <location>
        <begin position="301"/>
        <end position="511"/>
    </location>
</feature>
<sequence>MGEVLLVYEQDEVYTIPTSPDELKVGGRLRIIEKPHGVVVEWRCADDEASTDSDWAVINSAAVTFTHHNISDSVEISTPRRNVRPISIELIDLRSYRLGQDGSLVLIQRDGTTHPALAFHSGSVLCFVDVLLRYVAVKKSEKDSNLFLVSDKKQAAQDEELLAMNLVPSRQGPGAAGGAHSLPTTHQRVWGFFNNFKRDPYTATAGALSKFYDAVLYTGVEDYVRDSESREDDVAEIFHSLNGFEDLEPGFELLTKKRFLNERPQVERLSPMTHSEFQEYVDDDGRVLEVDQLKQRIFRGGIHPNLRRELWCYLLGHYVWNQTFIQREDRKRERENLYYIMKQQWKTVTEDQESRFGGFRDRRSLIEKDVNRTDRNHPFFEGEHNPNVTLLHDILMTFVMYNFDLGYVQGMSDLLAPILYVTQDEATAFWCFVGYMDMVYRNFDMDQSGMKQQLKDMHQIVRLVDPELMSYLEVRDSANFYFCFRWLLVRFKRELSYANTLRLWEVLWTGYPCPNFHLLVAVALLDTEKDTIMENKFGFTEILKHINDISLRIDIDGTLKKAEAIYLQVRSSPCVPDSVRTVLNLPAQEPRPSPPWPPQKNDRSGDSDGNGGGKPASSNEDTTDTGGDVVEALSSLGIVGVVSNMIGSAVRHLSGDDDMIDAHLEVPQQERQQEEEREGCFETALSHQFV</sequence>
<dbReference type="EMBL" id="GDRN01104031">
    <property type="protein sequence ID" value="JAI57976.1"/>
    <property type="molecule type" value="Transcribed_RNA"/>
</dbReference>
<evidence type="ECO:0000256" key="1">
    <source>
        <dbReference type="ARBA" id="ARBA00004496"/>
    </source>
</evidence>
<dbReference type="InterPro" id="IPR021935">
    <property type="entry name" value="SGSM1/2_RBD"/>
</dbReference>
<dbReference type="Gene3D" id="1.10.472.80">
    <property type="entry name" value="Ypt/Rab-GAP domain of gyp1p, domain 3"/>
    <property type="match status" value="1"/>
</dbReference>
<feature type="region of interest" description="Disordered" evidence="10">
    <location>
        <begin position="585"/>
        <end position="627"/>
    </location>
</feature>
<reference evidence="12" key="1">
    <citation type="submission" date="2015-09" db="EMBL/GenBank/DDBJ databases">
        <title>Scylla olivacea transcriptome.</title>
        <authorList>
            <person name="Ikhwanuddin M."/>
        </authorList>
    </citation>
    <scope>NUCLEOTIDE SEQUENCE</scope>
</reference>
<dbReference type="GO" id="GO:0005096">
    <property type="term" value="F:GTPase activator activity"/>
    <property type="evidence" value="ECO:0007669"/>
    <property type="project" value="UniProtKB-KW"/>
</dbReference>
<feature type="compositionally biased region" description="Pro residues" evidence="10">
    <location>
        <begin position="589"/>
        <end position="598"/>
    </location>
</feature>
<dbReference type="SUPFAM" id="SSF47923">
    <property type="entry name" value="Ypt/Rab-GAP domain of gyp1p"/>
    <property type="match status" value="2"/>
</dbReference>
<keyword evidence="3" id="KW-0963">Cytoplasm</keyword>
<dbReference type="Pfam" id="PF12068">
    <property type="entry name" value="PH_RBD"/>
    <property type="match status" value="1"/>
</dbReference>
<evidence type="ECO:0000256" key="9">
    <source>
        <dbReference type="ARBA" id="ARBA00082539"/>
    </source>
</evidence>
<evidence type="ECO:0000259" key="11">
    <source>
        <dbReference type="PROSITE" id="PS50086"/>
    </source>
</evidence>
<dbReference type="FunFam" id="1.10.8.270:FF:000005">
    <property type="entry name" value="TBC1 domain family member 15"/>
    <property type="match status" value="1"/>
</dbReference>
<dbReference type="AlphaFoldDB" id="A0A0N7ZA64"/>
<evidence type="ECO:0000256" key="10">
    <source>
        <dbReference type="SAM" id="MobiDB-lite"/>
    </source>
</evidence>
<proteinExistence type="predicted"/>
<dbReference type="PANTHER" id="PTHR22957">
    <property type="entry name" value="TBC1 DOMAIN FAMILY MEMBER GTPASE-ACTIVATING PROTEIN"/>
    <property type="match status" value="1"/>
</dbReference>
<comment type="subcellular location">
    <subcellularLocation>
        <location evidence="1">Cytoplasm</location>
    </subcellularLocation>
</comment>
<keyword evidence="4" id="KW-0597">Phosphoprotein</keyword>
<dbReference type="PANTHER" id="PTHR22957:SF645">
    <property type="entry name" value="LD27216P"/>
    <property type="match status" value="1"/>
</dbReference>